<dbReference type="SUPFAM" id="SSF57850">
    <property type="entry name" value="RING/U-box"/>
    <property type="match status" value="1"/>
</dbReference>
<dbReference type="AlphaFoldDB" id="A0A6S6WCJ6"/>
<dbReference type="PROSITE" id="PS50089">
    <property type="entry name" value="ZF_RING_2"/>
    <property type="match status" value="1"/>
</dbReference>
<dbReference type="InterPro" id="IPR013083">
    <property type="entry name" value="Znf_RING/FYVE/PHD"/>
</dbReference>
<keyword evidence="1" id="KW-0479">Metal-binding</keyword>
<proteinExistence type="predicted"/>
<name>A0A6S6WCJ6_9PLEO</name>
<dbReference type="SMART" id="SM00184">
    <property type="entry name" value="RING"/>
    <property type="match status" value="1"/>
</dbReference>
<feature type="compositionally biased region" description="Polar residues" evidence="4">
    <location>
        <begin position="135"/>
        <end position="152"/>
    </location>
</feature>
<accession>A0A6S6WCJ6</accession>
<keyword evidence="2" id="KW-0863">Zinc-finger</keyword>
<dbReference type="EMBL" id="HG992985">
    <property type="protein sequence ID" value="CAE7208578.1"/>
    <property type="molecule type" value="Genomic_DNA"/>
</dbReference>
<dbReference type="InterPro" id="IPR001841">
    <property type="entry name" value="Znf_RING"/>
</dbReference>
<evidence type="ECO:0000256" key="1">
    <source>
        <dbReference type="ARBA" id="ARBA00022723"/>
    </source>
</evidence>
<dbReference type="Gene3D" id="3.30.40.10">
    <property type="entry name" value="Zinc/RING finger domain, C3HC4 (zinc finger)"/>
    <property type="match status" value="1"/>
</dbReference>
<dbReference type="GO" id="GO:0061630">
    <property type="term" value="F:ubiquitin protein ligase activity"/>
    <property type="evidence" value="ECO:0007669"/>
    <property type="project" value="TreeGrafter"/>
</dbReference>
<dbReference type="GO" id="GO:0016567">
    <property type="term" value="P:protein ubiquitination"/>
    <property type="evidence" value="ECO:0007669"/>
    <property type="project" value="TreeGrafter"/>
</dbReference>
<evidence type="ECO:0000256" key="3">
    <source>
        <dbReference type="ARBA" id="ARBA00022833"/>
    </source>
</evidence>
<gene>
    <name evidence="5" type="ORF">PTTW11_09861</name>
</gene>
<dbReference type="GO" id="GO:0008270">
    <property type="term" value="F:zinc ion binding"/>
    <property type="evidence" value="ECO:0007669"/>
    <property type="project" value="UniProtKB-KW"/>
</dbReference>
<evidence type="ECO:0000313" key="5">
    <source>
        <dbReference type="EMBL" id="CAE7208578.1"/>
    </source>
</evidence>
<dbReference type="Pfam" id="PF13639">
    <property type="entry name" value="zf-RING_2"/>
    <property type="match status" value="1"/>
</dbReference>
<sequence length="298" mass="33577">MPLPTRTQFFRDHLQPLRILPGAPQYADIGICVVCQEDFNDESYDMVIVRGCHHIFHRRCLIEWAESTSPQRDACPSCRKRVYQHVPLTIQQIGELSQEEIEDEIFAPDSPSSGMEVVEWGWQWEDGRANVTGGRDQSGQTPPDVESQTQAAAQRATPGESLPVYHPGVYIDSWLAYDAPLVGQTPESEPRPEIPSATWPPTYIPTHSSSLHIPHWSESTAIEVHREDPDNAARIAHMRDLLSTHYTIFGEFSGVRDVFGVPEGHCFQYVSGENHAVRGAAGYVMIGQTAMFYRERHI</sequence>
<keyword evidence="3" id="KW-0862">Zinc</keyword>
<evidence type="ECO:0000256" key="4">
    <source>
        <dbReference type="SAM" id="MobiDB-lite"/>
    </source>
</evidence>
<reference evidence="5" key="1">
    <citation type="submission" date="2021-02" db="EMBL/GenBank/DDBJ databases">
        <authorList>
            <person name="Syme A R."/>
            <person name="Syme A R."/>
            <person name="Moolhuijzen P."/>
        </authorList>
    </citation>
    <scope>NUCLEOTIDE SEQUENCE</scope>
    <source>
        <strain evidence="5">W1-1</strain>
    </source>
</reference>
<dbReference type="PANTHER" id="PTHR45969:SF69">
    <property type="entry name" value="FINGER DOMAIN PROTEIN, PUTATIVE (AFU_ORTHOLOGUE AFUA_3G12190)-RELATED"/>
    <property type="match status" value="1"/>
</dbReference>
<dbReference type="PANTHER" id="PTHR45969">
    <property type="entry name" value="RING ZINC FINGER PROTEIN-RELATED"/>
    <property type="match status" value="1"/>
</dbReference>
<evidence type="ECO:0000313" key="6">
    <source>
        <dbReference type="Proteomes" id="UP000472372"/>
    </source>
</evidence>
<organism evidence="5 6">
    <name type="scientific">Pyrenophora teres f. teres</name>
    <dbReference type="NCBI Taxonomy" id="97479"/>
    <lineage>
        <taxon>Eukaryota</taxon>
        <taxon>Fungi</taxon>
        <taxon>Dikarya</taxon>
        <taxon>Ascomycota</taxon>
        <taxon>Pezizomycotina</taxon>
        <taxon>Dothideomycetes</taxon>
        <taxon>Pleosporomycetidae</taxon>
        <taxon>Pleosporales</taxon>
        <taxon>Pleosporineae</taxon>
        <taxon>Pleosporaceae</taxon>
        <taxon>Pyrenophora</taxon>
    </lineage>
</organism>
<evidence type="ECO:0000256" key="2">
    <source>
        <dbReference type="ARBA" id="ARBA00022771"/>
    </source>
</evidence>
<dbReference type="Proteomes" id="UP000472372">
    <property type="component" value="Chromosome 9"/>
</dbReference>
<feature type="region of interest" description="Disordered" evidence="4">
    <location>
        <begin position="128"/>
        <end position="164"/>
    </location>
</feature>
<protein>
    <submittedName>
        <fullName evidence="5">Zf-RING-2 multi-domain protein</fullName>
    </submittedName>
</protein>